<evidence type="ECO:0000313" key="3">
    <source>
        <dbReference type="EMBL" id="CAB4870320.1"/>
    </source>
</evidence>
<name>A0A6J7DLF5_9ZZZZ</name>
<dbReference type="EMBL" id="CAFABE010000001">
    <property type="protein sequence ID" value="CAB4815488.1"/>
    <property type="molecule type" value="Genomic_DNA"/>
</dbReference>
<protein>
    <submittedName>
        <fullName evidence="3">Unannotated protein</fullName>
    </submittedName>
</protein>
<gene>
    <name evidence="2" type="ORF">UFOPK3164_00024</name>
    <name evidence="3" type="ORF">UFOPK3427_00748</name>
    <name evidence="4" type="ORF">UFOPK4112_01698</name>
</gene>
<feature type="region of interest" description="Disordered" evidence="1">
    <location>
        <begin position="1"/>
        <end position="51"/>
    </location>
</feature>
<organism evidence="3">
    <name type="scientific">freshwater metagenome</name>
    <dbReference type="NCBI Taxonomy" id="449393"/>
    <lineage>
        <taxon>unclassified sequences</taxon>
        <taxon>metagenomes</taxon>
        <taxon>ecological metagenomes</taxon>
    </lineage>
</organism>
<dbReference type="EMBL" id="CAFBLT010000001">
    <property type="protein sequence ID" value="CAB4870320.1"/>
    <property type="molecule type" value="Genomic_DNA"/>
</dbReference>
<reference evidence="3" key="1">
    <citation type="submission" date="2020-05" db="EMBL/GenBank/DDBJ databases">
        <authorList>
            <person name="Chiriac C."/>
            <person name="Salcher M."/>
            <person name="Ghai R."/>
            <person name="Kavagutti S V."/>
        </authorList>
    </citation>
    <scope>NUCLEOTIDE SEQUENCE</scope>
</reference>
<dbReference type="AlphaFoldDB" id="A0A6J7DLF5"/>
<accession>A0A6J7DLF5</accession>
<evidence type="ECO:0000256" key="1">
    <source>
        <dbReference type="SAM" id="MobiDB-lite"/>
    </source>
</evidence>
<evidence type="ECO:0000313" key="2">
    <source>
        <dbReference type="EMBL" id="CAB4815488.1"/>
    </source>
</evidence>
<evidence type="ECO:0000313" key="4">
    <source>
        <dbReference type="EMBL" id="CAB5031475.1"/>
    </source>
</evidence>
<proteinExistence type="predicted"/>
<dbReference type="EMBL" id="CAFBPM010000025">
    <property type="protein sequence ID" value="CAB5031475.1"/>
    <property type="molecule type" value="Genomic_DNA"/>
</dbReference>
<sequence length="51" mass="5633">MVSNSENAMSFDPSVGRPLNSAPNMVNPASRRESGSRMKLNPPNFTKRAQR</sequence>